<dbReference type="AlphaFoldDB" id="A0A1G5Q7V0"/>
<name>A0A1G5Q7V0_9RHOB</name>
<dbReference type="CDD" id="cd06558">
    <property type="entry name" value="crotonase-like"/>
    <property type="match status" value="1"/>
</dbReference>
<dbReference type="InterPro" id="IPR018376">
    <property type="entry name" value="Enoyl-CoA_hyd/isom_CS"/>
</dbReference>
<sequence length="211" mass="22826">MGAQTWLNRRDHGTGITELQLGKGPDNGLTTEFLKSFEDEIISLGAEDAVNAIILSSPFAAFCSGTASDQNPDCAEFQAQLTSTFQTLASCGKPTIAAVNGNAHGAGLLFVVCCDIGIGRSRTTYRFDGVTGGTMLPQPIIDMLKYRLGYTVCRRILPTGQELGPIAARNYGILDILAEDQEDLWLYSLREAKARVHFDASRYASLKEQLG</sequence>
<proteinExistence type="inferred from homology"/>
<dbReference type="SUPFAM" id="SSF52096">
    <property type="entry name" value="ClpP/crotonase"/>
    <property type="match status" value="1"/>
</dbReference>
<keyword evidence="4" id="KW-1185">Reference proteome</keyword>
<dbReference type="InterPro" id="IPR029045">
    <property type="entry name" value="ClpP/crotonase-like_dom_sf"/>
</dbReference>
<dbReference type="GO" id="GO:0003824">
    <property type="term" value="F:catalytic activity"/>
    <property type="evidence" value="ECO:0007669"/>
    <property type="project" value="InterPro"/>
</dbReference>
<accession>A0A1G5Q7V0</accession>
<comment type="similarity">
    <text evidence="1 2">Belongs to the enoyl-CoA hydratase/isomerase family.</text>
</comment>
<dbReference type="STRING" id="1156985.SAMN04488118_103173"/>
<dbReference type="EMBL" id="FMWG01000003">
    <property type="protein sequence ID" value="SCZ57923.1"/>
    <property type="molecule type" value="Genomic_DNA"/>
</dbReference>
<evidence type="ECO:0000256" key="2">
    <source>
        <dbReference type="RuleBase" id="RU003707"/>
    </source>
</evidence>
<dbReference type="PANTHER" id="PTHR11941">
    <property type="entry name" value="ENOYL-COA HYDRATASE-RELATED"/>
    <property type="match status" value="1"/>
</dbReference>
<dbReference type="InterPro" id="IPR001753">
    <property type="entry name" value="Enoyl-CoA_hydra/iso"/>
</dbReference>
<evidence type="ECO:0000313" key="3">
    <source>
        <dbReference type="EMBL" id="SCZ57923.1"/>
    </source>
</evidence>
<dbReference type="OrthoDB" id="8640486at2"/>
<gene>
    <name evidence="3" type="ORF">SAMN04488118_103173</name>
</gene>
<reference evidence="3 4" key="1">
    <citation type="submission" date="2016-10" db="EMBL/GenBank/DDBJ databases">
        <authorList>
            <person name="de Groot N.N."/>
        </authorList>
    </citation>
    <scope>NUCLEOTIDE SEQUENCE [LARGE SCALE GENOMIC DNA]</scope>
    <source>
        <strain evidence="3 4">U95</strain>
    </source>
</reference>
<protein>
    <submittedName>
        <fullName evidence="3">Enoyl-CoA hydratase/carnithine racemase</fullName>
    </submittedName>
</protein>
<evidence type="ECO:0000256" key="1">
    <source>
        <dbReference type="ARBA" id="ARBA00005254"/>
    </source>
</evidence>
<dbReference type="Gene3D" id="3.90.226.10">
    <property type="entry name" value="2-enoyl-CoA Hydratase, Chain A, domain 1"/>
    <property type="match status" value="1"/>
</dbReference>
<dbReference type="PANTHER" id="PTHR11941:SF54">
    <property type="entry name" value="ENOYL-COA HYDRATASE, MITOCHONDRIAL"/>
    <property type="match status" value="1"/>
</dbReference>
<dbReference type="RefSeq" id="WP_090217230.1">
    <property type="nucleotide sequence ID" value="NZ_FMWG01000003.1"/>
</dbReference>
<organism evidence="3 4">
    <name type="scientific">Epibacterium ulvae</name>
    <dbReference type="NCBI Taxonomy" id="1156985"/>
    <lineage>
        <taxon>Bacteria</taxon>
        <taxon>Pseudomonadati</taxon>
        <taxon>Pseudomonadota</taxon>
        <taxon>Alphaproteobacteria</taxon>
        <taxon>Rhodobacterales</taxon>
        <taxon>Roseobacteraceae</taxon>
        <taxon>Epibacterium</taxon>
    </lineage>
</organism>
<dbReference type="GO" id="GO:0006635">
    <property type="term" value="P:fatty acid beta-oxidation"/>
    <property type="evidence" value="ECO:0007669"/>
    <property type="project" value="TreeGrafter"/>
</dbReference>
<dbReference type="Pfam" id="PF00378">
    <property type="entry name" value="ECH_1"/>
    <property type="match status" value="1"/>
</dbReference>
<dbReference type="PROSITE" id="PS00166">
    <property type="entry name" value="ENOYL_COA_HYDRATASE"/>
    <property type="match status" value="1"/>
</dbReference>
<dbReference type="Proteomes" id="UP000198767">
    <property type="component" value="Unassembled WGS sequence"/>
</dbReference>
<evidence type="ECO:0000313" key="4">
    <source>
        <dbReference type="Proteomes" id="UP000198767"/>
    </source>
</evidence>